<gene>
    <name evidence="14" type="ORF">CRV04_06450</name>
</gene>
<comment type="catalytic activity">
    <reaction evidence="1">
        <text>ATP + protein L-histidine = ADP + protein N-phospho-L-histidine.</text>
        <dbReference type="EC" id="2.7.13.3"/>
    </reaction>
</comment>
<accession>A0A4Q0XVD4</accession>
<dbReference type="CDD" id="cd00075">
    <property type="entry name" value="HATPase"/>
    <property type="match status" value="1"/>
</dbReference>
<dbReference type="SMART" id="SM00388">
    <property type="entry name" value="HisKA"/>
    <property type="match status" value="1"/>
</dbReference>
<evidence type="ECO:0000313" key="15">
    <source>
        <dbReference type="Proteomes" id="UP000290657"/>
    </source>
</evidence>
<dbReference type="SUPFAM" id="SSF55874">
    <property type="entry name" value="ATPase domain of HSP90 chaperone/DNA topoisomerase II/histidine kinase"/>
    <property type="match status" value="1"/>
</dbReference>
<keyword evidence="4" id="KW-0597">Phosphoprotein</keyword>
<evidence type="ECO:0000313" key="14">
    <source>
        <dbReference type="EMBL" id="RXJ58143.1"/>
    </source>
</evidence>
<dbReference type="GO" id="GO:0000155">
    <property type="term" value="F:phosphorelay sensor kinase activity"/>
    <property type="evidence" value="ECO:0007669"/>
    <property type="project" value="InterPro"/>
</dbReference>
<evidence type="ECO:0000259" key="13">
    <source>
        <dbReference type="PROSITE" id="PS50885"/>
    </source>
</evidence>
<dbReference type="InterPro" id="IPR036097">
    <property type="entry name" value="HisK_dim/P_sf"/>
</dbReference>
<dbReference type="InterPro" id="IPR003660">
    <property type="entry name" value="HAMP_dom"/>
</dbReference>
<dbReference type="GO" id="GO:0005886">
    <property type="term" value="C:plasma membrane"/>
    <property type="evidence" value="ECO:0007669"/>
    <property type="project" value="TreeGrafter"/>
</dbReference>
<keyword evidence="15" id="KW-1185">Reference proteome</keyword>
<dbReference type="PROSITE" id="PS50109">
    <property type="entry name" value="HIS_KIN"/>
    <property type="match status" value="1"/>
</dbReference>
<dbReference type="CDD" id="cd00082">
    <property type="entry name" value="HisKA"/>
    <property type="match status" value="1"/>
</dbReference>
<evidence type="ECO:0000256" key="1">
    <source>
        <dbReference type="ARBA" id="ARBA00000085"/>
    </source>
</evidence>
<feature type="domain" description="Histidine kinase" evidence="12">
    <location>
        <begin position="242"/>
        <end position="456"/>
    </location>
</feature>
<dbReference type="SUPFAM" id="SSF47384">
    <property type="entry name" value="Homodimeric domain of signal transducing histidine kinase"/>
    <property type="match status" value="1"/>
</dbReference>
<keyword evidence="7 14" id="KW-0418">Kinase</keyword>
<evidence type="ECO:0000256" key="5">
    <source>
        <dbReference type="ARBA" id="ARBA00022679"/>
    </source>
</evidence>
<proteinExistence type="predicted"/>
<dbReference type="SMART" id="SM00387">
    <property type="entry name" value="HATPase_c"/>
    <property type="match status" value="1"/>
</dbReference>
<evidence type="ECO:0000256" key="9">
    <source>
        <dbReference type="ARBA" id="ARBA00023012"/>
    </source>
</evidence>
<evidence type="ECO:0000256" key="3">
    <source>
        <dbReference type="ARBA" id="ARBA00012438"/>
    </source>
</evidence>
<dbReference type="OrthoDB" id="9813151at2"/>
<evidence type="ECO:0000256" key="10">
    <source>
        <dbReference type="ARBA" id="ARBA00023136"/>
    </source>
</evidence>
<evidence type="ECO:0000256" key="11">
    <source>
        <dbReference type="SAM" id="Phobius"/>
    </source>
</evidence>
<protein>
    <recommendedName>
        <fullName evidence="3">histidine kinase</fullName>
        <ecNumber evidence="3">2.7.13.3</ecNumber>
    </recommendedName>
</protein>
<dbReference type="Pfam" id="PF00672">
    <property type="entry name" value="HAMP"/>
    <property type="match status" value="1"/>
</dbReference>
<dbReference type="Gene3D" id="6.10.340.10">
    <property type="match status" value="1"/>
</dbReference>
<dbReference type="Pfam" id="PF02518">
    <property type="entry name" value="HATPase_c"/>
    <property type="match status" value="1"/>
</dbReference>
<evidence type="ECO:0000256" key="4">
    <source>
        <dbReference type="ARBA" id="ARBA00022553"/>
    </source>
</evidence>
<evidence type="ECO:0000256" key="2">
    <source>
        <dbReference type="ARBA" id="ARBA00004370"/>
    </source>
</evidence>
<dbReference type="AlphaFoldDB" id="A0A4Q0XVD4"/>
<dbReference type="FunFam" id="3.30.565.10:FF:000006">
    <property type="entry name" value="Sensor histidine kinase WalK"/>
    <property type="match status" value="1"/>
</dbReference>
<dbReference type="PANTHER" id="PTHR45436">
    <property type="entry name" value="SENSOR HISTIDINE KINASE YKOH"/>
    <property type="match status" value="1"/>
</dbReference>
<dbReference type="EC" id="2.7.13.3" evidence="3"/>
<dbReference type="RefSeq" id="WP_128996006.1">
    <property type="nucleotide sequence ID" value="NZ_PDKN01000003.1"/>
</dbReference>
<dbReference type="PANTHER" id="PTHR45436:SF5">
    <property type="entry name" value="SENSOR HISTIDINE KINASE TRCS"/>
    <property type="match status" value="1"/>
</dbReference>
<evidence type="ECO:0000256" key="7">
    <source>
        <dbReference type="ARBA" id="ARBA00022777"/>
    </source>
</evidence>
<sequence>MRKLSIKRKLLIYNIIIQLLILIAFSFSLYKTLQISTLDKVESTLKVIVLDILDDVIEHKEEIEQRAFDEEKEYRFEPLHIRLAQIDEGFKVIQETNFGLTLHNDLEKLKALKQDVIYFEEYETILVSRIRFVMDEKNYVIEVATNYDYLNSTMENLFYILLFIVPIILIFSIIGGYFLIYKSLLPIEMMLKNLKQISASSLSKRLETSNNNDEIDQLAHEINSLLTRLEISFEKISQFSSDASHELKTPLTIIRGEIEVALRKERTPQEYIQTLQSSLDEILIIQQTVDDLLFLAKNESDLHYDEIIYLDEISLESIKELSCLAELKKVELEADIKMPLQVFGHSKLLKIALKNLLKNAINFSFENQKVIVKNYSDEAFIYLEVEDFGIGIKKEEQKKIFEKFYRTDKSRNKDSGGTGLGMAIVEKIIHIHEASIEVKSEENKGTTMTIKFKKAKEDA</sequence>
<dbReference type="Pfam" id="PF00512">
    <property type="entry name" value="HisKA"/>
    <property type="match status" value="1"/>
</dbReference>
<keyword evidence="9" id="KW-0902">Two-component regulatory system</keyword>
<feature type="transmembrane region" description="Helical" evidence="11">
    <location>
        <begin position="157"/>
        <end position="180"/>
    </location>
</feature>
<dbReference type="InterPro" id="IPR003594">
    <property type="entry name" value="HATPase_dom"/>
</dbReference>
<organism evidence="14 15">
    <name type="scientific">Candidatus Marinarcus aquaticus</name>
    <dbReference type="NCBI Taxonomy" id="2044504"/>
    <lineage>
        <taxon>Bacteria</taxon>
        <taxon>Pseudomonadati</taxon>
        <taxon>Campylobacterota</taxon>
        <taxon>Epsilonproteobacteria</taxon>
        <taxon>Campylobacterales</taxon>
        <taxon>Arcobacteraceae</taxon>
        <taxon>Candidatus Marinarcus</taxon>
    </lineage>
</organism>
<dbReference type="InterPro" id="IPR004358">
    <property type="entry name" value="Sig_transdc_His_kin-like_C"/>
</dbReference>
<dbReference type="InterPro" id="IPR036890">
    <property type="entry name" value="HATPase_C_sf"/>
</dbReference>
<dbReference type="InterPro" id="IPR050428">
    <property type="entry name" value="TCS_sensor_his_kinase"/>
</dbReference>
<dbReference type="EMBL" id="PDKN01000003">
    <property type="protein sequence ID" value="RXJ58143.1"/>
    <property type="molecule type" value="Genomic_DNA"/>
</dbReference>
<comment type="caution">
    <text evidence="14">The sequence shown here is derived from an EMBL/GenBank/DDBJ whole genome shotgun (WGS) entry which is preliminary data.</text>
</comment>
<name>A0A4Q0XVD4_9BACT</name>
<reference evidence="14 15" key="1">
    <citation type="submission" date="2017-10" db="EMBL/GenBank/DDBJ databases">
        <title>Genomics of the genus Arcobacter.</title>
        <authorList>
            <person name="Perez-Cataluna A."/>
            <person name="Figueras M.J."/>
        </authorList>
    </citation>
    <scope>NUCLEOTIDE SEQUENCE [LARGE SCALE GENOMIC DNA]</scope>
    <source>
        <strain evidence="14 15">CECT 8987</strain>
    </source>
</reference>
<dbReference type="CDD" id="cd06225">
    <property type="entry name" value="HAMP"/>
    <property type="match status" value="1"/>
</dbReference>
<keyword evidence="5" id="KW-0808">Transferase</keyword>
<dbReference type="PRINTS" id="PR00344">
    <property type="entry name" value="BCTRLSENSOR"/>
</dbReference>
<feature type="domain" description="HAMP" evidence="13">
    <location>
        <begin position="181"/>
        <end position="234"/>
    </location>
</feature>
<dbReference type="SUPFAM" id="SSF158472">
    <property type="entry name" value="HAMP domain-like"/>
    <property type="match status" value="1"/>
</dbReference>
<dbReference type="InterPro" id="IPR005467">
    <property type="entry name" value="His_kinase_dom"/>
</dbReference>
<feature type="transmembrane region" description="Helical" evidence="11">
    <location>
        <begin position="12"/>
        <end position="30"/>
    </location>
</feature>
<dbReference type="Gene3D" id="1.10.287.130">
    <property type="match status" value="1"/>
</dbReference>
<dbReference type="Gene3D" id="3.30.565.10">
    <property type="entry name" value="Histidine kinase-like ATPase, C-terminal domain"/>
    <property type="match status" value="1"/>
</dbReference>
<dbReference type="PROSITE" id="PS50885">
    <property type="entry name" value="HAMP"/>
    <property type="match status" value="1"/>
</dbReference>
<keyword evidence="8 11" id="KW-1133">Transmembrane helix</keyword>
<evidence type="ECO:0000256" key="8">
    <source>
        <dbReference type="ARBA" id="ARBA00022989"/>
    </source>
</evidence>
<keyword evidence="6 11" id="KW-0812">Transmembrane</keyword>
<dbReference type="Proteomes" id="UP000290657">
    <property type="component" value="Unassembled WGS sequence"/>
</dbReference>
<comment type="subcellular location">
    <subcellularLocation>
        <location evidence="2">Membrane</location>
    </subcellularLocation>
</comment>
<keyword evidence="10 11" id="KW-0472">Membrane</keyword>
<evidence type="ECO:0000259" key="12">
    <source>
        <dbReference type="PROSITE" id="PS50109"/>
    </source>
</evidence>
<evidence type="ECO:0000256" key="6">
    <source>
        <dbReference type="ARBA" id="ARBA00022692"/>
    </source>
</evidence>
<dbReference type="InterPro" id="IPR003661">
    <property type="entry name" value="HisK_dim/P_dom"/>
</dbReference>